<dbReference type="AlphaFoldDB" id="A0A921FPQ8"/>
<comment type="caution">
    <text evidence="1">The sequence shown here is derived from an EMBL/GenBank/DDBJ whole genome shotgun (WGS) entry which is preliminary data.</text>
</comment>
<reference evidence="1" key="2">
    <citation type="submission" date="2021-09" db="EMBL/GenBank/DDBJ databases">
        <authorList>
            <person name="Gilroy R."/>
        </authorList>
    </citation>
    <scope>NUCLEOTIDE SEQUENCE</scope>
    <source>
        <strain evidence="1">ChiHjej13B12-14962</strain>
    </source>
</reference>
<sequence>MKQSTLEGGGQLRGENRKIQSGFSRFLASILAAVLSLAGLVALGPAAYAATPGISTTVLHNNSPIAEGAVVTAGDNLTIRVQYDEDVDSGQPVVIGLPEGVSLEESSLEIPSGNTAIDSIELVDGKVHISFTDPSEWDVHQGVYDLNFVIDEVEYTENKTIEWTVDGDPSSLEVTVRTPGDEQENVNDRTEKSVGWVDLSRFVTVDKDGNVTVDADIVNESINTR</sequence>
<organism evidence="1 2">
    <name type="scientific">Enteractinococcus helveticum</name>
    <dbReference type="NCBI Taxonomy" id="1837282"/>
    <lineage>
        <taxon>Bacteria</taxon>
        <taxon>Bacillati</taxon>
        <taxon>Actinomycetota</taxon>
        <taxon>Actinomycetes</taxon>
        <taxon>Micrococcales</taxon>
        <taxon>Micrococcaceae</taxon>
    </lineage>
</organism>
<dbReference type="RefSeq" id="WP_303908771.1">
    <property type="nucleotide sequence ID" value="NZ_DYXC01000162.1"/>
</dbReference>
<evidence type="ECO:0000313" key="1">
    <source>
        <dbReference type="EMBL" id="HJF15868.1"/>
    </source>
</evidence>
<name>A0A921FPQ8_9MICC</name>
<accession>A0A921FPQ8</accession>
<reference evidence="1" key="1">
    <citation type="journal article" date="2021" name="PeerJ">
        <title>Extensive microbial diversity within the chicken gut microbiome revealed by metagenomics and culture.</title>
        <authorList>
            <person name="Gilroy R."/>
            <person name="Ravi A."/>
            <person name="Getino M."/>
            <person name="Pursley I."/>
            <person name="Horton D.L."/>
            <person name="Alikhan N.F."/>
            <person name="Baker D."/>
            <person name="Gharbi K."/>
            <person name="Hall N."/>
            <person name="Watson M."/>
            <person name="Adriaenssens E.M."/>
            <person name="Foster-Nyarko E."/>
            <person name="Jarju S."/>
            <person name="Secka A."/>
            <person name="Antonio M."/>
            <person name="Oren A."/>
            <person name="Chaudhuri R.R."/>
            <person name="La Ragione R."/>
            <person name="Hildebrand F."/>
            <person name="Pallen M.J."/>
        </authorList>
    </citation>
    <scope>NUCLEOTIDE SEQUENCE</scope>
    <source>
        <strain evidence="1">ChiHjej13B12-14962</strain>
    </source>
</reference>
<evidence type="ECO:0000313" key="2">
    <source>
        <dbReference type="Proteomes" id="UP000703315"/>
    </source>
</evidence>
<protein>
    <submittedName>
        <fullName evidence="1">Uncharacterized protein</fullName>
    </submittedName>
</protein>
<proteinExistence type="predicted"/>
<gene>
    <name evidence="1" type="ORF">K8V32_13945</name>
</gene>
<dbReference type="Proteomes" id="UP000703315">
    <property type="component" value="Unassembled WGS sequence"/>
</dbReference>
<dbReference type="EMBL" id="DYXC01000162">
    <property type="protein sequence ID" value="HJF15868.1"/>
    <property type="molecule type" value="Genomic_DNA"/>
</dbReference>